<feature type="chain" id="PRO_5024337147" evidence="1">
    <location>
        <begin position="21"/>
        <end position="200"/>
    </location>
</feature>
<dbReference type="Gene3D" id="2.40.160.20">
    <property type="match status" value="1"/>
</dbReference>
<organism evidence="3 4">
    <name type="scientific">Polaribacter aestuariivivens</name>
    <dbReference type="NCBI Taxonomy" id="2304626"/>
    <lineage>
        <taxon>Bacteria</taxon>
        <taxon>Pseudomonadati</taxon>
        <taxon>Bacteroidota</taxon>
        <taxon>Flavobacteriia</taxon>
        <taxon>Flavobacteriales</taxon>
        <taxon>Flavobacteriaceae</taxon>
    </lineage>
</organism>
<keyword evidence="1" id="KW-0732">Signal</keyword>
<dbReference type="Pfam" id="PF13568">
    <property type="entry name" value="OMP_b-brl_2"/>
    <property type="match status" value="1"/>
</dbReference>
<accession>A0A5S3N7G5</accession>
<dbReference type="InterPro" id="IPR025665">
    <property type="entry name" value="Beta-barrel_OMP_2"/>
</dbReference>
<evidence type="ECO:0000259" key="2">
    <source>
        <dbReference type="Pfam" id="PF13568"/>
    </source>
</evidence>
<proteinExistence type="predicted"/>
<gene>
    <name evidence="3" type="ORF">FDT66_04760</name>
</gene>
<dbReference type="RefSeq" id="WP_138535014.1">
    <property type="nucleotide sequence ID" value="NZ_VANR01000002.1"/>
</dbReference>
<reference evidence="3 4" key="1">
    <citation type="submission" date="2019-05" db="EMBL/GenBank/DDBJ databases">
        <title>Polaribacter aestuariivivens sp. nov., isolated from a tidal flat.</title>
        <authorList>
            <person name="Yoon J.-H."/>
        </authorList>
    </citation>
    <scope>NUCLEOTIDE SEQUENCE [LARGE SCALE GENOMIC DNA]</scope>
    <source>
        <strain evidence="3 4">DBTF-3</strain>
    </source>
</reference>
<dbReference type="OrthoDB" id="1431594at2"/>
<dbReference type="Proteomes" id="UP000307140">
    <property type="component" value="Unassembled WGS sequence"/>
</dbReference>
<evidence type="ECO:0000313" key="3">
    <source>
        <dbReference type="EMBL" id="TMM31285.1"/>
    </source>
</evidence>
<evidence type="ECO:0000313" key="4">
    <source>
        <dbReference type="Proteomes" id="UP000307140"/>
    </source>
</evidence>
<feature type="domain" description="Outer membrane protein beta-barrel" evidence="2">
    <location>
        <begin position="14"/>
        <end position="171"/>
    </location>
</feature>
<protein>
    <submittedName>
        <fullName evidence="3">PorT family protein</fullName>
    </submittedName>
</protein>
<name>A0A5S3N7G5_9FLAO</name>
<dbReference type="AlphaFoldDB" id="A0A5S3N7G5"/>
<keyword evidence="4" id="KW-1185">Reference proteome</keyword>
<dbReference type="EMBL" id="VANR01000002">
    <property type="protein sequence ID" value="TMM31285.1"/>
    <property type="molecule type" value="Genomic_DNA"/>
</dbReference>
<comment type="caution">
    <text evidence="3">The sequence shown here is derived from an EMBL/GenBank/DDBJ whole genome shotgun (WGS) entry which is preliminary data.</text>
</comment>
<feature type="signal peptide" evidence="1">
    <location>
        <begin position="1"/>
        <end position="20"/>
    </location>
</feature>
<evidence type="ECO:0000256" key="1">
    <source>
        <dbReference type="SAM" id="SignalP"/>
    </source>
</evidence>
<sequence>MKKVILVMCLAFAFSQTSNAQINFGLKGGINYNNAGKDSFKNATNDIADGASAKTGFHAGLWFRGKIPILGLYLRPELVYTQVKTEFEEQNNSNDYSFKKLDVPVLLGKKFLGFANAFIGPSFQYIIDDNISFNNLSSDEFDKFSVGLQMGFGVEFGKLGLDVRWERGLSDNEAKFASNNGNFTVDNRTNQIIFGVSLQL</sequence>